<dbReference type="Proteomes" id="UP000187609">
    <property type="component" value="Unassembled WGS sequence"/>
</dbReference>
<dbReference type="OMA" id="FVIHCKR"/>
<organism evidence="2 3">
    <name type="scientific">Nicotiana attenuata</name>
    <name type="common">Coyote tobacco</name>
    <dbReference type="NCBI Taxonomy" id="49451"/>
    <lineage>
        <taxon>Eukaryota</taxon>
        <taxon>Viridiplantae</taxon>
        <taxon>Streptophyta</taxon>
        <taxon>Embryophyta</taxon>
        <taxon>Tracheophyta</taxon>
        <taxon>Spermatophyta</taxon>
        <taxon>Magnoliopsida</taxon>
        <taxon>eudicotyledons</taxon>
        <taxon>Gunneridae</taxon>
        <taxon>Pentapetalae</taxon>
        <taxon>asterids</taxon>
        <taxon>lamiids</taxon>
        <taxon>Solanales</taxon>
        <taxon>Solanaceae</taxon>
        <taxon>Nicotianoideae</taxon>
        <taxon>Nicotianeae</taxon>
        <taxon>Nicotiana</taxon>
    </lineage>
</organism>
<evidence type="ECO:0000256" key="1">
    <source>
        <dbReference type="SAM" id="MobiDB-lite"/>
    </source>
</evidence>
<dbReference type="AlphaFoldDB" id="A0A1J6IE35"/>
<sequence length="168" mass="18108">MASERSPFAKPSKKPRSCNLKFSDTKDKEVVEKVAKVPKRNGNIMRPNEALASAVENPALLRALDHIRSAGAVKPKKTKAKGKAEVVPPKSIGIKKGATCSTVSTSVSKSSKGIVTSTRTEDYGIIPTIKSFVIHCKRSENEESVSASWSTFQPIDMIKGKAKIGMLP</sequence>
<proteinExistence type="predicted"/>
<accession>A0A1J6IE35</accession>
<keyword evidence="3" id="KW-1185">Reference proteome</keyword>
<dbReference type="EMBL" id="MJEQ01037193">
    <property type="protein sequence ID" value="OIS97210.1"/>
    <property type="molecule type" value="Genomic_DNA"/>
</dbReference>
<name>A0A1J6IE35_NICAT</name>
<evidence type="ECO:0000313" key="3">
    <source>
        <dbReference type="Proteomes" id="UP000187609"/>
    </source>
</evidence>
<gene>
    <name evidence="2" type="ORF">A4A49_22987</name>
</gene>
<dbReference type="Gramene" id="OIS97210">
    <property type="protein sequence ID" value="OIS97210"/>
    <property type="gene ID" value="A4A49_22987"/>
</dbReference>
<comment type="caution">
    <text evidence="2">The sequence shown here is derived from an EMBL/GenBank/DDBJ whole genome shotgun (WGS) entry which is preliminary data.</text>
</comment>
<feature type="region of interest" description="Disordered" evidence="1">
    <location>
        <begin position="1"/>
        <end position="21"/>
    </location>
</feature>
<evidence type="ECO:0000313" key="2">
    <source>
        <dbReference type="EMBL" id="OIS97210.1"/>
    </source>
</evidence>
<protein>
    <submittedName>
        <fullName evidence="2">Uncharacterized protein</fullName>
    </submittedName>
</protein>
<reference evidence="2" key="1">
    <citation type="submission" date="2016-11" db="EMBL/GenBank/DDBJ databases">
        <title>The genome of Nicotiana attenuata.</title>
        <authorList>
            <person name="Xu S."/>
            <person name="Brockmoeller T."/>
            <person name="Gaquerel E."/>
            <person name="Navarro A."/>
            <person name="Kuhl H."/>
            <person name="Gase K."/>
            <person name="Ling Z."/>
            <person name="Zhou W."/>
            <person name="Kreitzer C."/>
            <person name="Stanke M."/>
            <person name="Tang H."/>
            <person name="Lyons E."/>
            <person name="Pandey P."/>
            <person name="Pandey S.P."/>
            <person name="Timmermann B."/>
            <person name="Baldwin I.T."/>
        </authorList>
    </citation>
    <scope>NUCLEOTIDE SEQUENCE [LARGE SCALE GENOMIC DNA]</scope>
    <source>
        <strain evidence="2">UT</strain>
    </source>
</reference>